<evidence type="ECO:0000256" key="3">
    <source>
        <dbReference type="ARBA" id="ARBA00022763"/>
    </source>
</evidence>
<evidence type="ECO:0000256" key="9">
    <source>
        <dbReference type="ARBA" id="ARBA00023204"/>
    </source>
</evidence>
<evidence type="ECO:0000256" key="1">
    <source>
        <dbReference type="ARBA" id="ARBA00022722"/>
    </source>
</evidence>
<dbReference type="Proteomes" id="UP000272833">
    <property type="component" value="Unassembled WGS sequence"/>
</dbReference>
<dbReference type="GO" id="GO:0004527">
    <property type="term" value="F:exonuclease activity"/>
    <property type="evidence" value="ECO:0007669"/>
    <property type="project" value="UniProtKB-KW"/>
</dbReference>
<dbReference type="Pfam" id="PF04257">
    <property type="entry name" value="Exonuc_V_gamma"/>
    <property type="match status" value="1"/>
</dbReference>
<dbReference type="SUPFAM" id="SSF52540">
    <property type="entry name" value="P-loop containing nucleoside triphosphate hydrolases"/>
    <property type="match status" value="1"/>
</dbReference>
<evidence type="ECO:0000256" key="6">
    <source>
        <dbReference type="ARBA" id="ARBA00022839"/>
    </source>
</evidence>
<keyword evidence="4" id="KW-0378">Hydrolase</keyword>
<evidence type="ECO:0000256" key="4">
    <source>
        <dbReference type="ARBA" id="ARBA00022801"/>
    </source>
</evidence>
<keyword evidence="2" id="KW-0547">Nucleotide-binding</keyword>
<reference evidence="11 12" key="1">
    <citation type="submission" date="2018-10" db="EMBL/GenBank/DDBJ databases">
        <title>Transmission dynamics of multidrug resistant bacteria on intensive care unit surfaces.</title>
        <authorList>
            <person name="D'Souza A.W."/>
            <person name="Potter R.F."/>
            <person name="Wallace M."/>
            <person name="Shupe A."/>
            <person name="Patel S."/>
            <person name="Sun S."/>
            <person name="Gul D."/>
            <person name="Kwon J.H."/>
            <person name="Andleeb S."/>
            <person name="Burnham C.-A.D."/>
            <person name="Dantas G."/>
        </authorList>
    </citation>
    <scope>NUCLEOTIDE SEQUENCE [LARGE SCALE GENOMIC DNA]</scope>
    <source>
        <strain evidence="11 12">PO_271</strain>
    </source>
</reference>
<feature type="non-terminal residue" evidence="11">
    <location>
        <position position="189"/>
    </location>
</feature>
<dbReference type="AlphaFoldDB" id="A0A427HAS0"/>
<feature type="compositionally biased region" description="Basic and acidic residues" evidence="10">
    <location>
        <begin position="169"/>
        <end position="182"/>
    </location>
</feature>
<organism evidence="11 12">
    <name type="scientific">Ectopseudomonas oleovorans</name>
    <name type="common">Pseudomonas oleovorans</name>
    <dbReference type="NCBI Taxonomy" id="301"/>
    <lineage>
        <taxon>Bacteria</taxon>
        <taxon>Pseudomonadati</taxon>
        <taxon>Pseudomonadota</taxon>
        <taxon>Gammaproteobacteria</taxon>
        <taxon>Pseudomonadales</taxon>
        <taxon>Pseudomonadaceae</taxon>
        <taxon>Ectopseudomonas</taxon>
    </lineage>
</organism>
<dbReference type="PANTHER" id="PTHR30591">
    <property type="entry name" value="RECBCD ENZYME SUBUNIT RECC"/>
    <property type="match status" value="1"/>
</dbReference>
<evidence type="ECO:0000256" key="2">
    <source>
        <dbReference type="ARBA" id="ARBA00022741"/>
    </source>
</evidence>
<evidence type="ECO:0000256" key="7">
    <source>
        <dbReference type="ARBA" id="ARBA00022840"/>
    </source>
</evidence>
<name>A0A427HAS0_ECTOL</name>
<accession>A0A427HAS0</accession>
<dbReference type="GO" id="GO:0003677">
    <property type="term" value="F:DNA binding"/>
    <property type="evidence" value="ECO:0007669"/>
    <property type="project" value="UniProtKB-KW"/>
</dbReference>
<gene>
    <name evidence="11" type="ORF">EGJ44_18380</name>
</gene>
<protein>
    <submittedName>
        <fullName evidence="11">Exodeoxyribonuclease V subunit gamma</fullName>
    </submittedName>
</protein>
<evidence type="ECO:0000313" key="12">
    <source>
        <dbReference type="Proteomes" id="UP000272833"/>
    </source>
</evidence>
<keyword evidence="1" id="KW-0540">Nuclease</keyword>
<dbReference type="GO" id="GO:0140097">
    <property type="term" value="F:catalytic activity, acting on DNA"/>
    <property type="evidence" value="ECO:0007669"/>
    <property type="project" value="UniProtKB-ARBA"/>
</dbReference>
<evidence type="ECO:0000256" key="10">
    <source>
        <dbReference type="SAM" id="MobiDB-lite"/>
    </source>
</evidence>
<dbReference type="InterPro" id="IPR027417">
    <property type="entry name" value="P-loop_NTPase"/>
</dbReference>
<dbReference type="RefSeq" id="WP_148100779.1">
    <property type="nucleotide sequence ID" value="NZ_RHRS01000061.1"/>
</dbReference>
<keyword evidence="5" id="KW-0347">Helicase</keyword>
<feature type="region of interest" description="Disordered" evidence="10">
    <location>
        <begin position="169"/>
        <end position="189"/>
    </location>
</feature>
<evidence type="ECO:0000256" key="5">
    <source>
        <dbReference type="ARBA" id="ARBA00022806"/>
    </source>
</evidence>
<dbReference type="Gene3D" id="1.10.10.160">
    <property type="match status" value="1"/>
</dbReference>
<dbReference type="EMBL" id="RHRS01000061">
    <property type="protein sequence ID" value="RRW31584.1"/>
    <property type="molecule type" value="Genomic_DNA"/>
</dbReference>
<dbReference type="GO" id="GO:0004386">
    <property type="term" value="F:helicase activity"/>
    <property type="evidence" value="ECO:0007669"/>
    <property type="project" value="UniProtKB-KW"/>
</dbReference>
<comment type="caution">
    <text evidence="11">The sequence shown here is derived from an EMBL/GenBank/DDBJ whole genome shotgun (WGS) entry which is preliminary data.</text>
</comment>
<dbReference type="InterPro" id="IPR013986">
    <property type="entry name" value="DExx_box_DNA_helicase_dom_sf"/>
</dbReference>
<dbReference type="PANTHER" id="PTHR30591:SF1">
    <property type="entry name" value="RECBCD ENZYME SUBUNIT RECC"/>
    <property type="match status" value="1"/>
</dbReference>
<dbReference type="GO" id="GO:0006310">
    <property type="term" value="P:DNA recombination"/>
    <property type="evidence" value="ECO:0007669"/>
    <property type="project" value="TreeGrafter"/>
</dbReference>
<keyword evidence="7" id="KW-0067">ATP-binding</keyword>
<dbReference type="GO" id="GO:0006281">
    <property type="term" value="P:DNA repair"/>
    <property type="evidence" value="ECO:0007669"/>
    <property type="project" value="UniProtKB-KW"/>
</dbReference>
<evidence type="ECO:0000313" key="11">
    <source>
        <dbReference type="EMBL" id="RRW31584.1"/>
    </source>
</evidence>
<dbReference type="GO" id="GO:0005524">
    <property type="term" value="F:ATP binding"/>
    <property type="evidence" value="ECO:0007669"/>
    <property type="project" value="UniProtKB-KW"/>
</dbReference>
<sequence length="189" mass="21620">MPASPELSPGLIVIHGNHLEELRALAVQWMRRYPLRPLENEVLLVQSNGIAQWLKLALAERDGCGIAAALDVDLPARFLWQAYRNVLGKDAIPQQSPLDKAPLTWRLMRLLPGLLAEEAFAPLRRFLADDQDLRKRHQLAERLADLFDQYQVYRADWLADWAGGQDRLRTSRGGERPLEGDSRWQPALW</sequence>
<evidence type="ECO:0000256" key="8">
    <source>
        <dbReference type="ARBA" id="ARBA00023125"/>
    </source>
</evidence>
<keyword evidence="8" id="KW-0238">DNA-binding</keyword>
<proteinExistence type="predicted"/>
<keyword evidence="9" id="KW-0234">DNA repair</keyword>
<keyword evidence="3" id="KW-0227">DNA damage</keyword>
<keyword evidence="6" id="KW-0269">Exonuclease</keyword>